<feature type="region of interest" description="Disordered" evidence="2">
    <location>
        <begin position="2412"/>
        <end position="2433"/>
    </location>
</feature>
<feature type="compositionally biased region" description="Basic and acidic residues" evidence="2">
    <location>
        <begin position="3977"/>
        <end position="3993"/>
    </location>
</feature>
<gene>
    <name evidence="6" type="ORF">F4556_005553</name>
</gene>
<feature type="compositionally biased region" description="Polar residues" evidence="2">
    <location>
        <begin position="4264"/>
        <end position="4277"/>
    </location>
</feature>
<feature type="region of interest" description="Disordered" evidence="2">
    <location>
        <begin position="949"/>
        <end position="969"/>
    </location>
</feature>
<feature type="coiled-coil region" evidence="1">
    <location>
        <begin position="2589"/>
        <end position="2616"/>
    </location>
</feature>
<evidence type="ECO:0000256" key="2">
    <source>
        <dbReference type="SAM" id="MobiDB-lite"/>
    </source>
</evidence>
<feature type="compositionally biased region" description="Basic and acidic residues" evidence="2">
    <location>
        <begin position="920"/>
        <end position="935"/>
    </location>
</feature>
<feature type="region of interest" description="Disordered" evidence="2">
    <location>
        <begin position="2040"/>
        <end position="2183"/>
    </location>
</feature>
<feature type="region of interest" description="Disordered" evidence="2">
    <location>
        <begin position="2362"/>
        <end position="2389"/>
    </location>
</feature>
<feature type="region of interest" description="Disordered" evidence="2">
    <location>
        <begin position="3033"/>
        <end position="3055"/>
    </location>
</feature>
<dbReference type="InterPro" id="IPR014781">
    <property type="entry name" value="Anthrax_toxin_lethal/edema_N/C"/>
</dbReference>
<feature type="region of interest" description="Disordered" evidence="2">
    <location>
        <begin position="3361"/>
        <end position="3415"/>
    </location>
</feature>
<evidence type="ECO:0000256" key="1">
    <source>
        <dbReference type="SAM" id="Coils"/>
    </source>
</evidence>
<feature type="region of interest" description="Disordered" evidence="2">
    <location>
        <begin position="1372"/>
        <end position="1391"/>
    </location>
</feature>
<feature type="compositionally biased region" description="Low complexity" evidence="2">
    <location>
        <begin position="1558"/>
        <end position="1601"/>
    </location>
</feature>
<feature type="compositionally biased region" description="Pro residues" evidence="2">
    <location>
        <begin position="2736"/>
        <end position="2746"/>
    </location>
</feature>
<feature type="region of interest" description="Disordered" evidence="2">
    <location>
        <begin position="906"/>
        <end position="935"/>
    </location>
</feature>
<accession>A0A7W7SHK0</accession>
<evidence type="ECO:0000259" key="4">
    <source>
        <dbReference type="Pfam" id="PF15644"/>
    </source>
</evidence>
<feature type="compositionally biased region" description="Basic and acidic residues" evidence="2">
    <location>
        <begin position="4301"/>
        <end position="4321"/>
    </location>
</feature>
<evidence type="ECO:0000313" key="7">
    <source>
        <dbReference type="Proteomes" id="UP000573327"/>
    </source>
</evidence>
<dbReference type="SUPFAM" id="SSF159501">
    <property type="entry name" value="EreA/ChaN-like"/>
    <property type="match status" value="1"/>
</dbReference>
<feature type="region of interest" description="Disordered" evidence="2">
    <location>
        <begin position="2477"/>
        <end position="2533"/>
    </location>
</feature>
<feature type="domain" description="Anthrax toxin lethal/endema factor N-/C-terminal" evidence="3">
    <location>
        <begin position="792"/>
        <end position="962"/>
    </location>
</feature>
<keyword evidence="7" id="KW-1185">Reference proteome</keyword>
<feature type="compositionally biased region" description="Basic and acidic residues" evidence="2">
    <location>
        <begin position="678"/>
        <end position="714"/>
    </location>
</feature>
<feature type="region of interest" description="Disordered" evidence="2">
    <location>
        <begin position="1019"/>
        <end position="1076"/>
    </location>
</feature>
<dbReference type="EMBL" id="JACHJR010000001">
    <property type="protein sequence ID" value="MBB4950018.1"/>
    <property type="molecule type" value="Genomic_DNA"/>
</dbReference>
<feature type="region of interest" description="Disordered" evidence="2">
    <location>
        <begin position="4248"/>
        <end position="4321"/>
    </location>
</feature>
<feature type="compositionally biased region" description="Basic and acidic residues" evidence="2">
    <location>
        <begin position="3427"/>
        <end position="3438"/>
    </location>
</feature>
<dbReference type="PANTHER" id="PTHR24216">
    <property type="entry name" value="PAXILLIN-RELATED"/>
    <property type="match status" value="1"/>
</dbReference>
<feature type="compositionally biased region" description="Basic and acidic residues" evidence="2">
    <location>
        <begin position="2127"/>
        <end position="2174"/>
    </location>
</feature>
<feature type="compositionally biased region" description="Low complexity" evidence="2">
    <location>
        <begin position="2110"/>
        <end position="2121"/>
    </location>
</feature>
<feature type="compositionally biased region" description="Basic and acidic residues" evidence="2">
    <location>
        <begin position="1151"/>
        <end position="1160"/>
    </location>
</feature>
<feature type="compositionally biased region" description="Basic and acidic residues" evidence="2">
    <location>
        <begin position="3471"/>
        <end position="3507"/>
    </location>
</feature>
<feature type="region of interest" description="Disordered" evidence="2">
    <location>
        <begin position="3097"/>
        <end position="3134"/>
    </location>
</feature>
<feature type="compositionally biased region" description="Basic and acidic residues" evidence="2">
    <location>
        <begin position="2713"/>
        <end position="2732"/>
    </location>
</feature>
<keyword evidence="1" id="KW-0175">Coiled coil</keyword>
<dbReference type="Pfam" id="PF07737">
    <property type="entry name" value="ATLF"/>
    <property type="match status" value="1"/>
</dbReference>
<feature type="compositionally biased region" description="Low complexity" evidence="2">
    <location>
        <begin position="551"/>
        <end position="563"/>
    </location>
</feature>
<feature type="region of interest" description="Disordered" evidence="2">
    <location>
        <begin position="1557"/>
        <end position="1614"/>
    </location>
</feature>
<dbReference type="Pfam" id="PF25547">
    <property type="entry name" value="WXG100_2"/>
    <property type="match status" value="1"/>
</dbReference>
<feature type="compositionally biased region" description="Basic and acidic residues" evidence="2">
    <location>
        <begin position="2362"/>
        <end position="2371"/>
    </location>
</feature>
<sequence>MAVELPEPLQWVLMLLAGSRWPEGDEDLMRDMARRWRSSAETIEEAGRAADSAVKRALDGQQGSAAEKVEKDWGKLMLPVEGDNPGFFPGMVKSCNAMADALEAMANSTETAKISIVAQLGILAFEIATAEAAAPATGGASMAAIPIAVETSKQTVRQILTRLAKEAVMVALKQAFQGLAINLLAQTIQVAAGNRKSLDGKELGMSAAGGAAGGVGGHLVGKGLGKAGTKLIGERMQSLPAQMVHGAVVGVAGDVIGQLATTGKVDASSLGGSALNGGASPGIMRGASAFKGKFNAGNIPHASDFSGGSDSPGSSGSGSSGSSSSNSSSGSSNSSGSNSSNGSGSAASSGSNASSGANSSNDSGSSSKPDSHGDSTSGNHGKPDSHEDTTSGNQGKPDSHEDTTSGNQGKLSDIGSDGHHIRQNYPEGANPDAPVRHDEGTVPRSSTPDHGNADTPPARNHTDDAPRPFSTGRDSVTPTPDSSPYQGPTANHADSSAPRNTIAPYEAPAARTPDAAPSPIWGDNSNSRSPEPTPAQDRSRDTTSHSETPTPRAEVPTPRAEAPAPAPTPQHSGPAPDTQSAPQEGVRLASGPGNFRTPTATQTSAGPESGPTLPPVTPDPVTPPPAAAPVTPAPVTPGPVSSGPASRGGGSTPPAGGAPAPQPRMETRTEQGGGSRPHTQEQRRREQEREQRRHEFNTREHTTPEAPVEPKRDVPTMGQQERLDTLGNLKPEERRRLAQDKEFVAELRKSSTPDEFAESAAHLLVEVDPRTVQGGAARHEAQQQLARLLRNPDVAERLLTNGVEVVVVPRDVRLTDVPAFEHLSGQGAKGESGQGRGWDDIRGVSDRKRVAITEENLLGEKTTIGRTSNYADGYSSTTHELAHAVHKNGLSPAEKQLITKSFQEKLAADSERTAQWPDGPRQDTKGGKKENYSSVDEREYFAQATNSYLSTNHGRDPLTGQARNNGSHWAGQHEQTLHPLLEQLYGKTPLAAHTGGRANPVDHTDAVSAVGDFFRMAEGRPETHDTPSPHEDRTPPQHENESHENRPHEDTDTVEEPSPAPPVRNSRPPLSEVPPEKRAQMLEWAFKEQARKDAWGNTEELDSPTVKIPLEGGGHLTVGPRDSDGRYPVTEHTPKLEPKPLTKSDGTPLLDKQKKQKFGDPEPVFENGKPVFVERPLEAKTLNELFEGKQRPETANPTDVKLQRPDNKLVSQIEHGGKNGVPAKKLDMHFDQDEHSFAHYSFTKGTKPGEEIDPHLTVDNAMATLFAKMAPPDGVPGRSHDNASQFLDARANSQNTTDPMTKLQYNQILKNEHQLAEVDNLHFNLADPKGKKVDPNPPVNLKEFTDFIDSSLEHLGAGKDLRDVITGSTERLAEGKSVQGPDPKNPPRPSHVKRELTSMIMDEGAKPDFARFVTLVTNRNGVHEVPPLLDKLMRDHNDTIGLTRAEIDQLRNSDKLSAELVNRIDAHFPAADERLRTAQAEVDDIKKRGKSALAAGNKTLAREILAEMGPAQEKLARAQADANEYRSSPGAGGAGAIHEAIADHHWNTIKEWVRDPLSATPEQSSSSSAPPEQSSSASPAPPGDADLPSPAPPADGDLPSPRAANEGGTSRRGEQDALEEAALDLRGDPQAVLDRLEAKFGTPDAGSADRVRQVLDNGGSFDQVLGAHLGHALDSGGSGNLVYAMQNGASADTVKYLFGSGERTPDVVGQLGTHPEWVDPKQMGRWLMGSTMQGRNEPLVRLNEGLAQSGHGGGSLLYLGGDADIEHALFTTGTKDLTIVSTDPSVADRTQFLATNSDSIKAKLEKFGPDHTVTAVPIGTQGTHFTVTDASGNTVADVRYHSMTYDEFLKGDGPGAGQKFDFVMEKDSWFSDWKDQSGASLNHADIVGRVGDSLNNGGHWIGGFEPGVSAGTDQLFHDRTSELTTHANTHWGGQEQLHVRQRQDQVELPPQQHSPSVLKTFEIADSVLQGHPVVEGMSVADFHEHIVTSVAEYALAYRDEGDRHTGLVSERLADWFRDGGNERPDPVAIRATLDEALARADADEPSPAPPGSPEEIHLDAARSGGADLPTPAPPSHPGESRPEQNRPRTEDQPAPPPPSQELRFGPVSRGAGSTPPAAGAPAPQPRTDTRTEPSSRPHTQEQRQREQEREQRRHEFDTREHTTPETPVEPKRDVPTMGQQERLHTLDNLKPEERRALATDQKFVAELRKSSTPDEFAESAAHLLVEVDPRTVQGGAARHEAQQQLARMLGNPDVAERMLTNGVEVVVVPKDVRMTDVPAFADLNGRRPEGESGQGRGWDDVRGSALKKVAITEENLLGEKTSIGDTPHYADGYSSTTHEFAHAIHEFGLSKDQKLAVTEIFEQKKASDGTSDRPVQWPDGPRQDTDGKAMENYSSIDQHEYFAQATNSYLSTNHGKDPLTGQARNNGPHWAGRHEPALHSILENLYGKDPLAAHPGGRANPVNHTEAMSGVGDFFRMAEGRPDETPAPHEEQPHPAAPHDPASMRPDAPSDDDGSRPAPPGSTAPPASGGYEHKIDGKKAVDAIEKFLGDSKEFAQVRHKVAKYERADLVDADTTAMLAQYRQQKHLHVDMLSRNAEELSQTIARLEGQVDKSAADLGALSRAREQQDRMAIFEHERLKDTLKDPLNAPELAARTWARRDAEARVLPGSIERIKLEQARNNELLATAKEHKKNANKDTIGVYTDRVTDLDRRRTELEGDLKQREKDLADARKAPQSPAPALPPGFPPKGGVPEPTTKQDWQKLDNSYRTAFGYSDHGVLGQEPHAEKVVVRSGKRTELAPAKVNRNHVIADYMVHKYVAAAVFKARSLDPDSHRAASEAFGDFVTDMAPDRHRIYDKYGNDAAGRLATGGLEEAVLVRRDLEANEHTVDLGATYGSAFGKAFDLAGVGDHQSALKARAELEHRLGRSGLDVVARPELDSLAKAVDGVHPGRPTPEQLKAVHDAVGQVQQKVKQQAVEDLALINGVTGPRLLDDTAAALRTSAGSGRPLTPASRERLAGQLDDLAARYTKAGGNPQALKDLAGDLRTDPSKAGPDQLRKLADQLPNDRAALRQGEVTQRLGELDDSQQSKLTLDDARSQLKAAEEERDSRQTARDKADQLMKDAEAAEAKAKGDAAAEKKAANALKKVQKKQEEAHEKLAAAERNVTTATAVRDWVHEVYYKQGLVTPKEQQDAARVAWAVADQELVGKQYGGAFARAGAGENHPAGMFDQALTARVEDVPGLIEEITAGLSNSASNLRFGDETVNKWIQNFLDPHVIRDPDVLTAVAHGQLPAESLYSPHTADLLQAVYSLEANGLAPKELRALMAPKTQADMENVLTSGKKVPSPSAVNIGDDLHILDDKAKPVPVSSSGDFANRPGQRPGPLPAGAEALPKPPRDTQGVAAGGAAKHGRDSDADQLADHLAELKVQRRNSDGDTEMRSPAPPGSGRQSPSPAPPGSDPAATPRGFGSVHQEHEQQTAHEQHDDQQTPHEPEPQHHEEQQAPHEQQDDQPPAAADDDQPAAEPLLPPVGTVERWMVEDPASLFDRVSVSVDFPQGVMQRMPGVDPHRANAFIAAVENSGQHWFTMVPDRKNVVAGKNGFVLTPAWEKYAEHDPTFPKPPKGVELPPVKPDHYYVSGSYVPYKTGHPDPRVEGAIGRTVVPLHPDPSRPGEGLVMTGGMNGCAYAITDVNQDSFTVWHFQSYSSKSYLGHTAEFRATKPVSDWFGLDEYMTPGQPQPYRVTNILKHGPAGWEVISHEVVEETGNHHRGRQNRRPLNLEAPTEADRVRMTTGTYHVTAREQLEHFDRSAEILTQKLDRNSPTFAMLDGEITGLRDKLVGQLDTVSRLQQPGHTLQEVHDTANALAEAAPGHARAAEESRVLMEALLRMLQNEPAGPNNGSFTGQSTLDNLLGGFDPQKGGHWIDRMRSDSERQLGVLNAGQTQPAGEGTGFGSAHPAPPTHEQPSHERPSQDGPEPMDIDHPSERAMEPPKDSDGDIVMGGERSDRKRSRDEDDEEEVGRQPDDKRRRTPSYENTSGVMNDRGYESFGPEHPLTQQVNDYVGGPGKVHPPMSNSLLQKVNPHSAPVHPAEGFRPGADLNACLENVEAYRDTHFGRPRVSGQTMHGTVEPIPGNTLWKRHDGPALFGDGPDGVQKLMDKVKAGGPGTFATVLGTGKHGDGHAVALVHDRDGTLRWADLTDRKVTTANGAMPDNFGKDWTVWASVAGPGENNISGPHDPDFMARYSTYTGPRTDHGSEPMDVDGFGTSHTNPDGHSTTGTFPPVTDPPKPAKSWAAHLPLTSAAKDRDDEKGARRQANADRDKAANDLARWMSIHAGQRLGRQDAAGVWHLGSDTANPEVSYDPATGRFTSRLDPTTLNDRYSGVVGAARDLIRNGLRRDGNTDMDAHSTLSGGDFLVEYGRQNPETKEYWATQDTRVNEIDAFADTLAAEHRPLLDAQQVNDLLPEHQEARQHAANLLEQHDGFVLGENHRDASTWSFLKEQMPALSASGVRTVYLEHFRDDALQAEVTAFMGGGAPSLVLDKGITRHEQHYALPAGSVLGTLTAAREHNVDVQLVDGYPARRPQPPVGGSATEAGAVIPENYQRARRMNAYTVEAIREHRATPGVDGKYVVVLGAAHVGLHQAPPGLPVAPGVSESLGVPGVAFRRPEQAAEGAGTYVPVADPLKFRQIPQRPVVA</sequence>
<feature type="compositionally biased region" description="Polar residues" evidence="2">
    <location>
        <begin position="596"/>
        <end position="606"/>
    </location>
</feature>
<feature type="compositionally biased region" description="Pro residues" evidence="2">
    <location>
        <begin position="612"/>
        <end position="637"/>
    </location>
</feature>
<organism evidence="6 7">
    <name type="scientific">Kitasatospora gansuensis</name>
    <dbReference type="NCBI Taxonomy" id="258050"/>
    <lineage>
        <taxon>Bacteria</taxon>
        <taxon>Bacillati</taxon>
        <taxon>Actinomycetota</taxon>
        <taxon>Actinomycetes</taxon>
        <taxon>Kitasatosporales</taxon>
        <taxon>Streptomycetaceae</taxon>
        <taxon>Kitasatospora</taxon>
    </lineage>
</organism>
<feature type="region of interest" description="Disordered" evidence="2">
    <location>
        <begin position="1515"/>
        <end position="1535"/>
    </location>
</feature>
<feature type="compositionally biased region" description="Basic and acidic residues" evidence="2">
    <location>
        <begin position="1019"/>
        <end position="1051"/>
    </location>
</feature>
<name>A0A7W7SHK0_9ACTN</name>
<protein>
    <recommendedName>
        <fullName evidence="8">Tox-PL domain-containing protein</fullName>
    </recommendedName>
</protein>
<feature type="compositionally biased region" description="Low complexity" evidence="2">
    <location>
        <begin position="320"/>
        <end position="367"/>
    </location>
</feature>
<feature type="compositionally biased region" description="Basic and acidic residues" evidence="2">
    <location>
        <begin position="4001"/>
        <end position="4010"/>
    </location>
</feature>
<feature type="compositionally biased region" description="Basic and acidic residues" evidence="2">
    <location>
        <begin position="1132"/>
        <end position="1142"/>
    </location>
</feature>
<feature type="region of interest" description="Disordered" evidence="2">
    <location>
        <begin position="3890"/>
        <end position="3922"/>
    </location>
</feature>
<dbReference type="InterPro" id="IPR057746">
    <property type="entry name" value="CpnT-like_N"/>
</dbReference>
<dbReference type="InterPro" id="IPR028908">
    <property type="entry name" value="Tox-PL_dom"/>
</dbReference>
<feature type="domain" description="Outer membrane channel protein CpnT-like N-terminal" evidence="5">
    <location>
        <begin position="6"/>
        <end position="146"/>
    </location>
</feature>
<feature type="region of interest" description="Disordered" evidence="2">
    <location>
        <begin position="2713"/>
        <end position="2758"/>
    </location>
</feature>
<dbReference type="Gene3D" id="3.40.50.11550">
    <property type="match status" value="1"/>
</dbReference>
<feature type="compositionally biased region" description="Polar residues" evidence="2">
    <location>
        <begin position="3896"/>
        <end position="3907"/>
    </location>
</feature>
<dbReference type="Pfam" id="PF15644">
    <property type="entry name" value="Gln_amidase"/>
    <property type="match status" value="1"/>
</dbReference>
<feature type="domain" description="Tox-PL" evidence="4">
    <location>
        <begin position="4100"/>
        <end position="4196"/>
    </location>
</feature>
<evidence type="ECO:0008006" key="8">
    <source>
        <dbReference type="Google" id="ProtNLM"/>
    </source>
</evidence>
<dbReference type="RefSeq" id="WP_184920795.1">
    <property type="nucleotide sequence ID" value="NZ_JACHJR010000001.1"/>
</dbReference>
<dbReference type="Proteomes" id="UP000573327">
    <property type="component" value="Unassembled WGS sequence"/>
</dbReference>
<feature type="compositionally biased region" description="Basic and acidic residues" evidence="2">
    <location>
        <begin position="2078"/>
        <end position="2091"/>
    </location>
</feature>
<feature type="region of interest" description="Disordered" evidence="2">
    <location>
        <begin position="3427"/>
        <end position="3530"/>
    </location>
</feature>
<reference evidence="6 7" key="1">
    <citation type="submission" date="2020-08" db="EMBL/GenBank/DDBJ databases">
        <title>Sequencing the genomes of 1000 actinobacteria strains.</title>
        <authorList>
            <person name="Klenk H.-P."/>
        </authorList>
    </citation>
    <scope>NUCLEOTIDE SEQUENCE [LARGE SCALE GENOMIC DNA]</scope>
    <source>
        <strain evidence="6 7">DSM 44786</strain>
    </source>
</reference>
<dbReference type="PANTHER" id="PTHR24216:SF65">
    <property type="entry name" value="PAXILLIN-LIKE PROTEIN 1"/>
    <property type="match status" value="1"/>
</dbReference>
<comment type="caution">
    <text evidence="6">The sequence shown here is derived from an EMBL/GenBank/DDBJ whole genome shotgun (WGS) entry which is preliminary data.</text>
</comment>
<evidence type="ECO:0000313" key="6">
    <source>
        <dbReference type="EMBL" id="MBB4950018.1"/>
    </source>
</evidence>
<evidence type="ECO:0000259" key="3">
    <source>
        <dbReference type="Pfam" id="PF07737"/>
    </source>
</evidence>
<evidence type="ECO:0000259" key="5">
    <source>
        <dbReference type="Pfam" id="PF25547"/>
    </source>
</evidence>
<feature type="compositionally biased region" description="Polar residues" evidence="2">
    <location>
        <begin position="472"/>
        <end position="499"/>
    </location>
</feature>
<feature type="compositionally biased region" description="Basic and acidic residues" evidence="2">
    <location>
        <begin position="2477"/>
        <end position="2493"/>
    </location>
</feature>
<dbReference type="SUPFAM" id="SSF55486">
    <property type="entry name" value="Metalloproteases ('zincins'), catalytic domain"/>
    <property type="match status" value="1"/>
</dbReference>
<feature type="region of interest" description="Disordered" evidence="2">
    <location>
        <begin position="1095"/>
        <end position="1168"/>
    </location>
</feature>
<proteinExistence type="predicted"/>
<feature type="region of interest" description="Disordered" evidence="2">
    <location>
        <begin position="301"/>
        <end position="735"/>
    </location>
</feature>
<feature type="region of interest" description="Disordered" evidence="2">
    <location>
        <begin position="3939"/>
        <end position="4052"/>
    </location>
</feature>